<comment type="caution">
    <text evidence="3">The sequence shown here is derived from an EMBL/GenBank/DDBJ whole genome shotgun (WGS) entry which is preliminary data.</text>
</comment>
<feature type="compositionally biased region" description="Acidic residues" evidence="1">
    <location>
        <begin position="360"/>
        <end position="370"/>
    </location>
</feature>
<reference evidence="3" key="1">
    <citation type="journal article" date="2021" name="PeerJ">
        <title>Extensive microbial diversity within the chicken gut microbiome revealed by metagenomics and culture.</title>
        <authorList>
            <person name="Gilroy R."/>
            <person name="Ravi A."/>
            <person name="Getino M."/>
            <person name="Pursley I."/>
            <person name="Horton D.L."/>
            <person name="Alikhan N.F."/>
            <person name="Baker D."/>
            <person name="Gharbi K."/>
            <person name="Hall N."/>
            <person name="Watson M."/>
            <person name="Adriaenssens E.M."/>
            <person name="Foster-Nyarko E."/>
            <person name="Jarju S."/>
            <person name="Secka A."/>
            <person name="Antonio M."/>
            <person name="Oren A."/>
            <person name="Chaudhuri R.R."/>
            <person name="La Ragione R."/>
            <person name="Hildebrand F."/>
            <person name="Pallen M.J."/>
        </authorList>
    </citation>
    <scope>NUCLEOTIDE SEQUENCE</scope>
    <source>
        <strain evidence="3">CHK186-1790</strain>
    </source>
</reference>
<dbReference type="AlphaFoldDB" id="A0A9D2T031"/>
<feature type="transmembrane region" description="Helical" evidence="2">
    <location>
        <begin position="258"/>
        <end position="284"/>
    </location>
</feature>
<feature type="transmembrane region" description="Helical" evidence="2">
    <location>
        <begin position="70"/>
        <end position="95"/>
    </location>
</feature>
<keyword evidence="2" id="KW-1133">Transmembrane helix</keyword>
<keyword evidence="2" id="KW-0812">Transmembrane</keyword>
<dbReference type="Pfam" id="PF06161">
    <property type="entry name" value="DUF975"/>
    <property type="match status" value="1"/>
</dbReference>
<evidence type="ECO:0000313" key="4">
    <source>
        <dbReference type="Proteomes" id="UP000823882"/>
    </source>
</evidence>
<dbReference type="Proteomes" id="UP000823882">
    <property type="component" value="Unassembled WGS sequence"/>
</dbReference>
<dbReference type="PANTHER" id="PTHR40076">
    <property type="entry name" value="MEMBRANE PROTEIN-RELATED"/>
    <property type="match status" value="1"/>
</dbReference>
<evidence type="ECO:0000313" key="3">
    <source>
        <dbReference type="EMBL" id="HJC40664.1"/>
    </source>
</evidence>
<name>A0A9D2T031_9FIRM</name>
<evidence type="ECO:0000256" key="2">
    <source>
        <dbReference type="SAM" id="Phobius"/>
    </source>
</evidence>
<reference evidence="3" key="2">
    <citation type="submission" date="2021-04" db="EMBL/GenBank/DDBJ databases">
        <authorList>
            <person name="Gilroy R."/>
        </authorList>
    </citation>
    <scope>NUCLEOTIDE SEQUENCE</scope>
    <source>
        <strain evidence="3">CHK186-1790</strain>
    </source>
</reference>
<protein>
    <submittedName>
        <fullName evidence="3">DUF975 family protein</fullName>
    </submittedName>
</protein>
<organism evidence="3 4">
    <name type="scientific">Candidatus Intestinimonas pullistercoris</name>
    <dbReference type="NCBI Taxonomy" id="2838623"/>
    <lineage>
        <taxon>Bacteria</taxon>
        <taxon>Bacillati</taxon>
        <taxon>Bacillota</taxon>
        <taxon>Clostridia</taxon>
        <taxon>Eubacteriales</taxon>
        <taxon>Intestinimonas</taxon>
    </lineage>
</organism>
<dbReference type="InterPro" id="IPR010380">
    <property type="entry name" value="DUF975"/>
</dbReference>
<proteinExistence type="predicted"/>
<feature type="transmembrane region" description="Helical" evidence="2">
    <location>
        <begin position="213"/>
        <end position="246"/>
    </location>
</feature>
<dbReference type="PANTHER" id="PTHR40076:SF1">
    <property type="entry name" value="MEMBRANE PROTEIN"/>
    <property type="match status" value="1"/>
</dbReference>
<feature type="transmembrane region" description="Helical" evidence="2">
    <location>
        <begin position="156"/>
        <end position="174"/>
    </location>
</feature>
<feature type="transmembrane region" description="Helical" evidence="2">
    <location>
        <begin position="123"/>
        <end position="144"/>
    </location>
</feature>
<gene>
    <name evidence="3" type="ORF">H9701_03815</name>
</gene>
<keyword evidence="2" id="KW-0472">Membrane</keyword>
<dbReference type="EMBL" id="DWWJ01000072">
    <property type="protein sequence ID" value="HJC40664.1"/>
    <property type="molecule type" value="Genomic_DNA"/>
</dbReference>
<sequence length="370" mass="40206">MDYDRVRVKQMARGVLRRARPRPWLVTLVYTLLTTLPGVAVSFVTSVPQTLAGSLSYAGRYGAAAAEGTLVLISLFASVLVGLLTAVLSTGYAYYAMNLWRGRRTDFQDLFHGLSLAGKVIPLYLLMGVFCALWGLAFMVVYLPALAVGLLLESEAALYAALTLCTIAYLALLLNRTLRYALAYYILLDHPSWGAMDCLNASKDLMRGRRWSLCVLELSFLGWYLLLTAILLVVMVVVFGAAFLLATALLPNYGVGAAALVLLLALLGALLLGSLCTLPLTLWLTPYLNVAAVGFYDCAAGYGYPQPAPPPAPEPPAHYRYQSRDVAPRPPAAPGTVSPPREEPPASRYYSGFIRPEDPPAPEEDQEPQK</sequence>
<feature type="region of interest" description="Disordered" evidence="1">
    <location>
        <begin position="311"/>
        <end position="370"/>
    </location>
</feature>
<evidence type="ECO:0000256" key="1">
    <source>
        <dbReference type="SAM" id="MobiDB-lite"/>
    </source>
</evidence>
<accession>A0A9D2T031</accession>